<dbReference type="EMBL" id="JAMTCJ010000004">
    <property type="protein sequence ID" value="MCP2178716.1"/>
    <property type="molecule type" value="Genomic_DNA"/>
</dbReference>
<dbReference type="Pfam" id="PF12823">
    <property type="entry name" value="DUF3817"/>
    <property type="match status" value="1"/>
</dbReference>
<dbReference type="Proteomes" id="UP001206895">
    <property type="component" value="Unassembled WGS sequence"/>
</dbReference>
<dbReference type="PANTHER" id="PTHR40077:SF2">
    <property type="entry name" value="MEMBRANE PROTEIN"/>
    <property type="match status" value="1"/>
</dbReference>
<dbReference type="NCBIfam" id="TIGR03954">
    <property type="entry name" value="integ_memb_HG"/>
    <property type="match status" value="1"/>
</dbReference>
<evidence type="ECO:0000256" key="6">
    <source>
        <dbReference type="SAM" id="Phobius"/>
    </source>
</evidence>
<evidence type="ECO:0000313" key="8">
    <source>
        <dbReference type="EMBL" id="MCP2178716.1"/>
    </source>
</evidence>
<dbReference type="PANTHER" id="PTHR40077">
    <property type="entry name" value="MEMBRANE PROTEIN-RELATED"/>
    <property type="match status" value="1"/>
</dbReference>
<evidence type="ECO:0000313" key="9">
    <source>
        <dbReference type="Proteomes" id="UP001206895"/>
    </source>
</evidence>
<dbReference type="RefSeq" id="WP_253663577.1">
    <property type="nucleotide sequence ID" value="NZ_BAAAJQ010000002.1"/>
</dbReference>
<feature type="transmembrane region" description="Helical" evidence="6">
    <location>
        <begin position="29"/>
        <end position="51"/>
    </location>
</feature>
<evidence type="ECO:0000259" key="7">
    <source>
        <dbReference type="Pfam" id="PF12823"/>
    </source>
</evidence>
<keyword evidence="3 6" id="KW-0812">Transmembrane</keyword>
<keyword evidence="5 6" id="KW-0472">Membrane</keyword>
<accession>A0ABT1HL99</accession>
<gene>
    <name evidence="8" type="ORF">LX13_004557</name>
</gene>
<name>A0ABT1HL99_9NOCA</name>
<feature type="transmembrane region" description="Helical" evidence="6">
    <location>
        <begin position="103"/>
        <end position="120"/>
    </location>
</feature>
<comment type="subcellular location">
    <subcellularLocation>
        <location evidence="1">Cell membrane</location>
        <topology evidence="1">Multi-pass membrane protein</topology>
    </subcellularLocation>
</comment>
<keyword evidence="9" id="KW-1185">Reference proteome</keyword>
<proteinExistence type="predicted"/>
<reference evidence="8 9" key="1">
    <citation type="submission" date="2022-06" db="EMBL/GenBank/DDBJ databases">
        <title>Genomic Encyclopedia of Archaeal and Bacterial Type Strains, Phase II (KMG-II): from individual species to whole genera.</title>
        <authorList>
            <person name="Goeker M."/>
        </authorList>
    </citation>
    <scope>NUCLEOTIDE SEQUENCE [LARGE SCALE GENOMIC DNA]</scope>
    <source>
        <strain evidence="8 9">DSM 44693</strain>
    </source>
</reference>
<dbReference type="InterPro" id="IPR023845">
    <property type="entry name" value="DUF3817_TM"/>
</dbReference>
<organism evidence="8 9">
    <name type="scientific">Williamsia maris</name>
    <dbReference type="NCBI Taxonomy" id="72806"/>
    <lineage>
        <taxon>Bacteria</taxon>
        <taxon>Bacillati</taxon>
        <taxon>Actinomycetota</taxon>
        <taxon>Actinomycetes</taxon>
        <taxon>Mycobacteriales</taxon>
        <taxon>Nocardiaceae</taxon>
        <taxon>Williamsia</taxon>
    </lineage>
</organism>
<evidence type="ECO:0000256" key="5">
    <source>
        <dbReference type="ARBA" id="ARBA00023136"/>
    </source>
</evidence>
<keyword evidence="4 6" id="KW-1133">Transmembrane helix</keyword>
<evidence type="ECO:0000256" key="1">
    <source>
        <dbReference type="ARBA" id="ARBA00004651"/>
    </source>
</evidence>
<evidence type="ECO:0000256" key="2">
    <source>
        <dbReference type="ARBA" id="ARBA00022475"/>
    </source>
</evidence>
<feature type="domain" description="DUF3817" evidence="7">
    <location>
        <begin position="25"/>
        <end position="125"/>
    </location>
</feature>
<comment type="caution">
    <text evidence="8">The sequence shown here is derived from an EMBL/GenBank/DDBJ whole genome shotgun (WGS) entry which is preliminary data.</text>
</comment>
<protein>
    <submittedName>
        <fullName evidence="8">Integral membrane protein</fullName>
    </submittedName>
</protein>
<keyword evidence="2" id="KW-1003">Cell membrane</keyword>
<evidence type="ECO:0000256" key="3">
    <source>
        <dbReference type="ARBA" id="ARBA00022692"/>
    </source>
</evidence>
<evidence type="ECO:0000256" key="4">
    <source>
        <dbReference type="ARBA" id="ARBA00022989"/>
    </source>
</evidence>
<sequence length="134" mass="14923">MTSTPEPSLASKATATPDKIRSALLRYRVMAWITGLWLLLLVTEVVLKVISGGWNAWDTGIHVVGRGPADALSFVPVVHGWVYVVYLLMAVDLAIKVRWPAKKTIFTLLAGTIPFLSFYVEHIRTREIKSEFAV</sequence>
<feature type="transmembrane region" description="Helical" evidence="6">
    <location>
        <begin position="71"/>
        <end position="91"/>
    </location>
</feature>